<evidence type="ECO:0000313" key="15">
    <source>
        <dbReference type="Proteomes" id="UP000515203"/>
    </source>
</evidence>
<evidence type="ECO:0000256" key="3">
    <source>
        <dbReference type="ARBA" id="ARBA00005465"/>
    </source>
</evidence>
<dbReference type="SUPFAM" id="SSF54373">
    <property type="entry name" value="FAD-linked reductases, C-terminal domain"/>
    <property type="match status" value="1"/>
</dbReference>
<dbReference type="Proteomes" id="UP000515203">
    <property type="component" value="Unplaced"/>
</dbReference>
<comment type="similarity">
    <text evidence="3">Belongs to the flavin monoamine oxidase family. FIG1 subfamily.</text>
</comment>
<keyword evidence="9" id="KW-0325">Glycoprotein</keyword>
<feature type="region of interest" description="Disordered" evidence="12">
    <location>
        <begin position="507"/>
        <end position="526"/>
    </location>
</feature>
<comment type="subcellular location">
    <subcellularLocation>
        <location evidence="2">Secreted</location>
    </subcellularLocation>
</comment>
<keyword evidence="13" id="KW-0732">Signal</keyword>
<dbReference type="RefSeq" id="XP_004641013.2">
    <property type="nucleotide sequence ID" value="XM_004640956.3"/>
</dbReference>
<dbReference type="GO" id="GO:0001716">
    <property type="term" value="F:L-amino-acid oxidase activity"/>
    <property type="evidence" value="ECO:0007669"/>
    <property type="project" value="UniProtKB-ARBA"/>
</dbReference>
<dbReference type="SUPFAM" id="SSF51905">
    <property type="entry name" value="FAD/NAD(P)-binding domain"/>
    <property type="match status" value="1"/>
</dbReference>
<feature type="binding site" evidence="10">
    <location>
        <position position="108"/>
    </location>
    <ligand>
        <name>substrate</name>
    </ligand>
</feature>
<keyword evidence="15" id="KW-1185">Reference proteome</keyword>
<evidence type="ECO:0000256" key="6">
    <source>
        <dbReference type="ARBA" id="ARBA00022827"/>
    </source>
</evidence>
<dbReference type="Gene3D" id="3.90.660.10">
    <property type="match status" value="1"/>
</dbReference>
<dbReference type="InterPro" id="IPR036188">
    <property type="entry name" value="FAD/NAD-bd_sf"/>
</dbReference>
<evidence type="ECO:0000256" key="7">
    <source>
        <dbReference type="ARBA" id="ARBA00023002"/>
    </source>
</evidence>
<accession>A0A6P3F8Q8</accession>
<dbReference type="GO" id="GO:0005576">
    <property type="term" value="C:extracellular region"/>
    <property type="evidence" value="ECO:0007669"/>
    <property type="project" value="UniProtKB-SubCell"/>
</dbReference>
<organism evidence="15 16">
    <name type="scientific">Octodon degus</name>
    <name type="common">Degu</name>
    <name type="synonym">Sciurus degus</name>
    <dbReference type="NCBI Taxonomy" id="10160"/>
    <lineage>
        <taxon>Eukaryota</taxon>
        <taxon>Metazoa</taxon>
        <taxon>Chordata</taxon>
        <taxon>Craniata</taxon>
        <taxon>Vertebrata</taxon>
        <taxon>Euteleostomi</taxon>
        <taxon>Mammalia</taxon>
        <taxon>Eutheria</taxon>
        <taxon>Euarchontoglires</taxon>
        <taxon>Glires</taxon>
        <taxon>Rodentia</taxon>
        <taxon>Hystricomorpha</taxon>
        <taxon>Octodontidae</taxon>
        <taxon>Octodon</taxon>
    </lineage>
</organism>
<feature type="domain" description="Amine oxidase" evidence="14">
    <location>
        <begin position="61"/>
        <end position="502"/>
    </location>
</feature>
<dbReference type="GeneID" id="101573787"/>
<dbReference type="PANTHER" id="PTHR10742">
    <property type="entry name" value="FLAVIN MONOAMINE OXIDASE"/>
    <property type="match status" value="1"/>
</dbReference>
<dbReference type="PRINTS" id="PR00757">
    <property type="entry name" value="AMINEOXDASEF"/>
</dbReference>
<evidence type="ECO:0000256" key="5">
    <source>
        <dbReference type="ARBA" id="ARBA00022630"/>
    </source>
</evidence>
<reference evidence="16" key="1">
    <citation type="submission" date="2025-08" db="UniProtKB">
        <authorList>
            <consortium name="RefSeq"/>
        </authorList>
    </citation>
    <scope>IDENTIFICATION</scope>
</reference>
<feature type="binding site" evidence="10">
    <location>
        <begin position="105"/>
        <end position="108"/>
    </location>
    <ligand>
        <name>FAD</name>
        <dbReference type="ChEBI" id="CHEBI:57692"/>
    </ligand>
</feature>
<gene>
    <name evidence="16" type="primary">LOC101573787</name>
</gene>
<evidence type="ECO:0000256" key="1">
    <source>
        <dbReference type="ARBA" id="ARBA00001974"/>
    </source>
</evidence>
<dbReference type="InParanoid" id="A0A6P3F8Q8"/>
<dbReference type="GO" id="GO:0009063">
    <property type="term" value="P:amino acid catabolic process"/>
    <property type="evidence" value="ECO:0007669"/>
    <property type="project" value="TreeGrafter"/>
</dbReference>
<dbReference type="AlphaFoldDB" id="A0A6P3F8Q8"/>
<keyword evidence="5 11" id="KW-0285">Flavoprotein</keyword>
<dbReference type="Gene3D" id="1.10.405.10">
    <property type="entry name" value="Guanine Nucleotide Dissociation Inhibitor, domain 1"/>
    <property type="match status" value="1"/>
</dbReference>
<dbReference type="Pfam" id="PF01593">
    <property type="entry name" value="Amino_oxidase"/>
    <property type="match status" value="1"/>
</dbReference>
<feature type="chain" id="PRO_5027936768" description="Amine oxidase" evidence="13">
    <location>
        <begin position="21"/>
        <end position="526"/>
    </location>
</feature>
<keyword evidence="6 11" id="KW-0274">FAD</keyword>
<keyword evidence="7 11" id="KW-0560">Oxidoreductase</keyword>
<dbReference type="InterPro" id="IPR050281">
    <property type="entry name" value="Flavin_monoamine_oxidase"/>
</dbReference>
<evidence type="ECO:0000256" key="12">
    <source>
        <dbReference type="SAM" id="MobiDB-lite"/>
    </source>
</evidence>
<dbReference type="InterPro" id="IPR001613">
    <property type="entry name" value="Flavin_amine_oxidase"/>
</dbReference>
<protein>
    <recommendedName>
        <fullName evidence="11">Amine oxidase</fullName>
        <ecNumber evidence="11">1.4.3.-</ecNumber>
    </recommendedName>
</protein>
<keyword evidence="4" id="KW-0964">Secreted</keyword>
<comment type="cofactor">
    <cofactor evidence="1 11">
        <name>FAD</name>
        <dbReference type="ChEBI" id="CHEBI:57692"/>
    </cofactor>
</comment>
<evidence type="ECO:0000259" key="14">
    <source>
        <dbReference type="Pfam" id="PF01593"/>
    </source>
</evidence>
<feature type="signal peptide" evidence="13">
    <location>
        <begin position="1"/>
        <end position="20"/>
    </location>
</feature>
<evidence type="ECO:0000256" key="13">
    <source>
        <dbReference type="SAM" id="SignalP"/>
    </source>
</evidence>
<dbReference type="OrthoDB" id="5046242at2759"/>
<proteinExistence type="inferred from homology"/>
<evidence type="ECO:0000256" key="2">
    <source>
        <dbReference type="ARBA" id="ARBA00004613"/>
    </source>
</evidence>
<feature type="binding site" evidence="10">
    <location>
        <begin position="81"/>
        <end position="82"/>
    </location>
    <ligand>
        <name>FAD</name>
        <dbReference type="ChEBI" id="CHEBI:57692"/>
    </ligand>
</feature>
<dbReference type="OMA" id="QEWAEMG"/>
<evidence type="ECO:0000313" key="16">
    <source>
        <dbReference type="RefSeq" id="XP_004641013.2"/>
    </source>
</evidence>
<feature type="compositionally biased region" description="Basic and acidic residues" evidence="12">
    <location>
        <begin position="513"/>
        <end position="526"/>
    </location>
</feature>
<dbReference type="EC" id="1.4.3.-" evidence="11"/>
<dbReference type="Gene3D" id="3.50.50.60">
    <property type="entry name" value="FAD/NAD(P)-binding domain"/>
    <property type="match status" value="1"/>
</dbReference>
<evidence type="ECO:0000256" key="8">
    <source>
        <dbReference type="ARBA" id="ARBA00023157"/>
    </source>
</evidence>
<sequence length="526" mass="58579">MSPGWLALALLSVLNPWTQAFDPQLVKCFEDPQYGELLQLARKGLGRTANARKVVVIGAGMAGLTTAKILQDAGHQVTVLEAKGHVGGRIETHRVPGADWYIELGAMRIPVNHRLSGEFIQKFGLPLRDFCPSDNQTWVLVNRVRQRLGAVQANPDLLGYKVRAHEAGKTAEELFNESLRKVSEELKSSSCSRVLEKYDSFSTKEYLIKVGNLSRGAVQMIGDLLNADSGYYEAFVETLRGFILFFHEPRFQEIIGGFDQLPQALHNALKPGTVRLHSPAEEVQTFRDGVHIIYRTPDPLQPRAHLTADFVVVATTAKAARLLRFQPPLSHSKEDALRLVHYNSATKVILACTQRFWERDGIYSGKSVTDRPSRFIYYPNHIFPNGVGVILASYTLDDDARFFSAMDHAQVVSIVLEDLSAIHDCPKEELQALCPYSFVKNWALDPYSMGGFTFFTPYQYVDYAKELSRPEGRVHFAGEHTALPHGWIDTAIKSGLRTAKSIQVAADLAGKGEPGDSKEPSSRNEL</sequence>
<keyword evidence="8" id="KW-1015">Disulfide bond</keyword>
<evidence type="ECO:0000256" key="9">
    <source>
        <dbReference type="ARBA" id="ARBA00023180"/>
    </source>
</evidence>
<evidence type="ECO:0000256" key="4">
    <source>
        <dbReference type="ARBA" id="ARBA00022525"/>
    </source>
</evidence>
<name>A0A6P3F8Q8_OCTDE</name>
<evidence type="ECO:0000256" key="11">
    <source>
        <dbReference type="RuleBase" id="RU362067"/>
    </source>
</evidence>
<dbReference type="FunCoup" id="A0A6P3F8Q8">
    <property type="interactions" value="7"/>
</dbReference>
<dbReference type="PANTHER" id="PTHR10742:SF235">
    <property type="entry name" value="AMINE OXIDASE"/>
    <property type="match status" value="1"/>
</dbReference>
<dbReference type="FunFam" id="1.10.405.10:FF:000004">
    <property type="entry name" value="Amine oxidase"/>
    <property type="match status" value="1"/>
</dbReference>
<dbReference type="InterPro" id="IPR002937">
    <property type="entry name" value="Amino_oxidase"/>
</dbReference>
<evidence type="ECO:0000256" key="10">
    <source>
        <dbReference type="PIRSR" id="PIRSR601613-1"/>
    </source>
</evidence>
<feature type="binding site" evidence="10">
    <location>
        <position position="479"/>
    </location>
    <ligand>
        <name>FAD</name>
        <dbReference type="ChEBI" id="CHEBI:57692"/>
    </ligand>
</feature>